<gene>
    <name evidence="1" type="ORF">LCGC14_2944490</name>
</gene>
<comment type="caution">
    <text evidence="1">The sequence shown here is derived from an EMBL/GenBank/DDBJ whole genome shotgun (WGS) entry which is preliminary data.</text>
</comment>
<reference evidence="1" key="1">
    <citation type="journal article" date="2015" name="Nature">
        <title>Complex archaea that bridge the gap between prokaryotes and eukaryotes.</title>
        <authorList>
            <person name="Spang A."/>
            <person name="Saw J.H."/>
            <person name="Jorgensen S.L."/>
            <person name="Zaremba-Niedzwiedzka K."/>
            <person name="Martijn J."/>
            <person name="Lind A.E."/>
            <person name="van Eijk R."/>
            <person name="Schleper C."/>
            <person name="Guy L."/>
            <person name="Ettema T.J."/>
        </authorList>
    </citation>
    <scope>NUCLEOTIDE SEQUENCE</scope>
</reference>
<name>A0A0F8XHM6_9ZZZZ</name>
<dbReference type="EMBL" id="LAZR01059159">
    <property type="protein sequence ID" value="KKK68393.1"/>
    <property type="molecule type" value="Genomic_DNA"/>
</dbReference>
<protein>
    <submittedName>
        <fullName evidence="1">Uncharacterized protein</fullName>
    </submittedName>
</protein>
<accession>A0A0F8XHM6</accession>
<proteinExistence type="predicted"/>
<organism evidence="1">
    <name type="scientific">marine sediment metagenome</name>
    <dbReference type="NCBI Taxonomy" id="412755"/>
    <lineage>
        <taxon>unclassified sequences</taxon>
        <taxon>metagenomes</taxon>
        <taxon>ecological metagenomes</taxon>
    </lineage>
</organism>
<sequence length="21" mass="2603">MKWTVREIVKQEYVYEVEADS</sequence>
<feature type="non-terminal residue" evidence="1">
    <location>
        <position position="21"/>
    </location>
</feature>
<dbReference type="AlphaFoldDB" id="A0A0F8XHM6"/>
<evidence type="ECO:0000313" key="1">
    <source>
        <dbReference type="EMBL" id="KKK68393.1"/>
    </source>
</evidence>